<dbReference type="Proteomes" id="UP000724874">
    <property type="component" value="Unassembled WGS sequence"/>
</dbReference>
<keyword evidence="7" id="KW-1185">Reference proteome</keyword>
<dbReference type="OrthoDB" id="2019644at2759"/>
<evidence type="ECO:0000256" key="4">
    <source>
        <dbReference type="ARBA" id="ARBA00023242"/>
    </source>
</evidence>
<evidence type="ECO:0000256" key="5">
    <source>
        <dbReference type="SAM" id="MobiDB-lite"/>
    </source>
</evidence>
<keyword evidence="4" id="KW-0539">Nucleus</keyword>
<sequence length="2120" mass="235265">MNSIHRLRDALVNVLAAPDHHGEQELFDELMVQKPRLLKLFVVGPRNNIEQREIESGKPTINGKSTAVNVDFARQALFIAQQLDCSEKYVAEILHYVTVENPNISPVNSMELTMATFHQRRRHLVDSLRFLLEATEAAELPEAPLTYKRIANFVKGEILRPHGEDSLASKLLKEIEQLDGVIAQADAARKNAGSNTVPPGGQGNPSLGYDILNSRYESLKYERRYLAIVLTSVARIGFISPNEVKRIVDWLASSSNHPMTYYLLTAVFVSLDPIDPLSAVAQLRDKLVTDGTLITFMTKNFEPATKWQDAGLKSTLLLKWTMFLTEARHNDATLENRPGFGAEELETQVWNAVQGDAFSYLGRSVVHIESKDGHGPSASLSDNVVSDSQEQKEVPPQDFKLVVLNGFETLLRSVITHASSELRKIKQRQEDLVLASARTDRNRTASRFTSTLPPDPERPGPPPRQDIATFYSFIGLLYNALPPERALQFWGSSPQYPSSSVSYQESLESTSGRLPSFLQWAVWSTSPQDLTMMAALYDMLSGLAHGQQCSELAYNFLARGGGEVLPGSSLAASSATTPSVSWTAIFGLLESWATSASNPRTQPQLQTLGGLAQSFNNIQSLAPPQPSAHQFALGPKDVLFACSFLRLLSTVAKHSVAVRTTISGHAHFRAIPTLLSLIPLGVPLELKGAIFETVASFCEPGAGAAGVEICKAVWTLMERFEVINVRAGSAPGLGAGIGKGVELELEQVESAHRLYPATIPFLKLLGVLIHTPKQIPLHDRAAGTEPLNTIPDNLGQPYRLPGIGPFVSFVIDTVFGNIPNREYSKPSDRWKTNDLCLNFIERSLASFNLETLVEVGDESSLKPETLLPLFIHPGYEIMKRMLTNTPLQEIILSYIVDGLGGFEKGLADEEPFFRNTIIRVLRIVHRVLEVQDIFLDVFLPLLSDLNASSVVGQIHPRSYFTRFDQALSFGPQYIPGLAAYMSYPAHAELVLLSVKIITKLSSSTSPSPLVTLIERSQESERILGGFTRIMSSESTDNVQQAEVYAEETTGAGAPGIDEPLETLEQAIRLAALDLLIQDTDGNRPYPNIAHFLLFGGKAGPGAATGAGESTIQDPRALGAKQTSIHVLLELVNAGVPRIRGKRKEREVIQVQPLFATLPGLAERCYRVIYQLCVHPRTSNFVTRYLRTREDFFARQIAKITSIVPETLQDPPIQVLYSDGSRVTTTVSSFTAFLRLRSYIFDLVALELHILTNKGHFKAVSELLEIVFGTDFEYEEEYDFVTFHELGQSPMRIVDFLQSLMFDWADSLSVQPVDLQYLNQLNLQSCIRRDGSGCEVVDRTALLYLLASARRTLLAQGSVATTAQNEQLTTEITYILESCAIENHRRKVSHARVGNFEAWRRMLDLALTKCFDRLPHDRRENMLFDLLHVLPAALRSSNIEESTAVLLSETLLSLITKLREDRQHQLILQSTGGDPQSGSLPAERLYHILRHALESILDNNRVELVRGNIYAALINFLHLIRSTPTTTTISEAEVNPFAASLGLSTMRDSISRGQSPSLSPSEHQGSPNAILELGCLAVMKPAMERLVTTISRDAIDGTEVWKTVAFMLLDAIVQLSSLEKPHIVLSALNRHGILPNFVRSIKDSDSRLQDVLKPDPDDLNALYVYESKMSLFVRMAQTRSGAERLLEAQLLPILAQCDYIDTTPEADQSFIDQNSFLPSAIQRYHQLFMPALQVVDAMLATLGSKHLTATQQALEFLSNHGSTIAILLKNEEEHVILPIVEEIHLVVTLCVNILPSVPKTEVLTPNSGFGAIHHAILGLSTRYLGRWKAFAHVVPVSESDVQLNKAYAFGFGTQSKFDVKVQKKERLLRKSLISYLGVASEFTEPEITLVLSPVTNTARDGERMAHFTITVPTVGDALIALDDLCNELANTLKHISDIGAELANKDHIGLENAQEVLRDIDPSFLRELELDQKRTLLSQELERIRVQAKSEAKVLLDTLEMLLLLVWRHVEYYAEPQHMNVPPAKATMTNAMRLLATAEPEVFRTEVAGKIQPALQRLSSLELDAESFGREWQDNQGYLQIMCRRLRDSVGLHDDSMGKPSTRRLTGQYKNRDLIPDDLFT</sequence>
<feature type="region of interest" description="Disordered" evidence="5">
    <location>
        <begin position="371"/>
        <end position="392"/>
    </location>
</feature>
<dbReference type="GO" id="GO:0006999">
    <property type="term" value="P:nuclear pore organization"/>
    <property type="evidence" value="ECO:0007669"/>
    <property type="project" value="TreeGrafter"/>
</dbReference>
<protein>
    <submittedName>
        <fullName evidence="6">Nucleoporin Nup186/Nup192/Nup205</fullName>
    </submittedName>
</protein>
<comment type="subcellular location">
    <subcellularLocation>
        <location evidence="1">Nucleus</location>
    </subcellularLocation>
</comment>
<proteinExistence type="inferred from homology"/>
<dbReference type="GO" id="GO:0044611">
    <property type="term" value="C:nuclear pore inner ring"/>
    <property type="evidence" value="ECO:0007669"/>
    <property type="project" value="TreeGrafter"/>
</dbReference>
<dbReference type="PANTHER" id="PTHR31344">
    <property type="entry name" value="NUCLEAR PORE COMPLEX PROTEIN NUP205"/>
    <property type="match status" value="1"/>
</dbReference>
<dbReference type="InterPro" id="IPR021827">
    <property type="entry name" value="Nup186/Nup192/Nup205"/>
</dbReference>
<dbReference type="GO" id="GO:0017056">
    <property type="term" value="F:structural constituent of nuclear pore"/>
    <property type="evidence" value="ECO:0007669"/>
    <property type="project" value="TreeGrafter"/>
</dbReference>
<evidence type="ECO:0000313" key="6">
    <source>
        <dbReference type="EMBL" id="KAF8878281.1"/>
    </source>
</evidence>
<evidence type="ECO:0000313" key="7">
    <source>
        <dbReference type="Proteomes" id="UP000724874"/>
    </source>
</evidence>
<accession>A0A9P5TGI3</accession>
<keyword evidence="3" id="KW-0813">Transport</keyword>
<dbReference type="EMBL" id="JADNYJ010000160">
    <property type="protein sequence ID" value="KAF8878281.1"/>
    <property type="molecule type" value="Genomic_DNA"/>
</dbReference>
<dbReference type="PANTHER" id="PTHR31344:SF0">
    <property type="entry name" value="NUCLEAR PORE COMPLEX PROTEIN NUP205"/>
    <property type="match status" value="1"/>
</dbReference>
<name>A0A9P5TGI3_GYMJU</name>
<reference evidence="6" key="1">
    <citation type="submission" date="2020-11" db="EMBL/GenBank/DDBJ databases">
        <authorList>
            <consortium name="DOE Joint Genome Institute"/>
            <person name="Ahrendt S."/>
            <person name="Riley R."/>
            <person name="Andreopoulos W."/>
            <person name="LaButti K."/>
            <person name="Pangilinan J."/>
            <person name="Ruiz-duenas F.J."/>
            <person name="Barrasa J.M."/>
            <person name="Sanchez-Garcia M."/>
            <person name="Camarero S."/>
            <person name="Miyauchi S."/>
            <person name="Serrano A."/>
            <person name="Linde D."/>
            <person name="Babiker R."/>
            <person name="Drula E."/>
            <person name="Ayuso-Fernandez I."/>
            <person name="Pacheco R."/>
            <person name="Padilla G."/>
            <person name="Ferreira P."/>
            <person name="Barriuso J."/>
            <person name="Kellner H."/>
            <person name="Castanera R."/>
            <person name="Alfaro M."/>
            <person name="Ramirez L."/>
            <person name="Pisabarro A.G."/>
            <person name="Kuo A."/>
            <person name="Tritt A."/>
            <person name="Lipzen A."/>
            <person name="He G."/>
            <person name="Yan M."/>
            <person name="Ng V."/>
            <person name="Cullen D."/>
            <person name="Martin F."/>
            <person name="Rosso M.-N."/>
            <person name="Henrissat B."/>
            <person name="Hibbett D."/>
            <person name="Martinez A.T."/>
            <person name="Grigoriev I.V."/>
        </authorList>
    </citation>
    <scope>NUCLEOTIDE SEQUENCE</scope>
    <source>
        <strain evidence="6">AH 44721</strain>
    </source>
</reference>
<feature type="region of interest" description="Disordered" evidence="5">
    <location>
        <begin position="436"/>
        <end position="464"/>
    </location>
</feature>
<evidence type="ECO:0000256" key="3">
    <source>
        <dbReference type="ARBA" id="ARBA00022448"/>
    </source>
</evidence>
<gene>
    <name evidence="6" type="ORF">CPB84DRAFT_1794286</name>
</gene>
<evidence type="ECO:0000256" key="2">
    <source>
        <dbReference type="ARBA" id="ARBA00005892"/>
    </source>
</evidence>
<evidence type="ECO:0000256" key="1">
    <source>
        <dbReference type="ARBA" id="ARBA00004123"/>
    </source>
</evidence>
<feature type="compositionally biased region" description="Polar residues" evidence="5">
    <location>
        <begin position="378"/>
        <end position="388"/>
    </location>
</feature>
<organism evidence="6 7">
    <name type="scientific">Gymnopilus junonius</name>
    <name type="common">Spectacular rustgill mushroom</name>
    <name type="synonym">Gymnopilus spectabilis subsp. junonius</name>
    <dbReference type="NCBI Taxonomy" id="109634"/>
    <lineage>
        <taxon>Eukaryota</taxon>
        <taxon>Fungi</taxon>
        <taxon>Dikarya</taxon>
        <taxon>Basidiomycota</taxon>
        <taxon>Agaricomycotina</taxon>
        <taxon>Agaricomycetes</taxon>
        <taxon>Agaricomycetidae</taxon>
        <taxon>Agaricales</taxon>
        <taxon>Agaricineae</taxon>
        <taxon>Hymenogastraceae</taxon>
        <taxon>Gymnopilus</taxon>
    </lineage>
</organism>
<dbReference type="Pfam" id="PF11894">
    <property type="entry name" value="Nup192"/>
    <property type="match status" value="1"/>
</dbReference>
<comment type="caution">
    <text evidence="6">The sequence shown here is derived from an EMBL/GenBank/DDBJ whole genome shotgun (WGS) entry which is preliminary data.</text>
</comment>
<comment type="similarity">
    <text evidence="2">Belongs to the NUP186/NUP192/NUP205 family.</text>
</comment>